<organism evidence="2 3">
    <name type="scientific">Rousettus aegyptiacus</name>
    <name type="common">Egyptian fruit bat</name>
    <name type="synonym">Pteropus aegyptiacus</name>
    <dbReference type="NCBI Taxonomy" id="9407"/>
    <lineage>
        <taxon>Eukaryota</taxon>
        <taxon>Metazoa</taxon>
        <taxon>Chordata</taxon>
        <taxon>Craniata</taxon>
        <taxon>Vertebrata</taxon>
        <taxon>Euteleostomi</taxon>
        <taxon>Mammalia</taxon>
        <taxon>Eutheria</taxon>
        <taxon>Laurasiatheria</taxon>
        <taxon>Chiroptera</taxon>
        <taxon>Yinpterochiroptera</taxon>
        <taxon>Pteropodoidea</taxon>
        <taxon>Pteropodidae</taxon>
        <taxon>Rousettinae</taxon>
        <taxon>Rousettus</taxon>
    </lineage>
</organism>
<feature type="compositionally biased region" description="Basic and acidic residues" evidence="1">
    <location>
        <begin position="100"/>
        <end position="118"/>
    </location>
</feature>
<evidence type="ECO:0000256" key="1">
    <source>
        <dbReference type="SAM" id="MobiDB-lite"/>
    </source>
</evidence>
<accession>A0A7J8ELE9</accession>
<proteinExistence type="predicted"/>
<dbReference type="EMBL" id="JACASE010000009">
    <property type="protein sequence ID" value="KAF6435892.1"/>
    <property type="molecule type" value="Genomic_DNA"/>
</dbReference>
<sequence>MSGRRPRQRRPKEMDTAKETPDKVKMEDDGCVVIDSDSDDDLVPPKIPKLTKICSKDEILVLSDSDEPPVLKPIILEPPIVISDDDDSDVEGSVVILEDSCDKEPDSSVGEEAKELDISKSNSADDGGEQQPGGDPEATPAVSKGKTVSEGKPSTAEALEPTVEQPRKRKCKTKNTCVTPATRGDEGREAAAKSFVAEESGKCDDGLGTAS</sequence>
<evidence type="ECO:0000313" key="3">
    <source>
        <dbReference type="Proteomes" id="UP000593571"/>
    </source>
</evidence>
<feature type="compositionally biased region" description="Basic and acidic residues" evidence="1">
    <location>
        <begin position="11"/>
        <end position="28"/>
    </location>
</feature>
<reference evidence="2 3" key="1">
    <citation type="journal article" date="2020" name="Nature">
        <title>Six reference-quality genomes reveal evolution of bat adaptations.</title>
        <authorList>
            <person name="Jebb D."/>
            <person name="Huang Z."/>
            <person name="Pippel M."/>
            <person name="Hughes G.M."/>
            <person name="Lavrichenko K."/>
            <person name="Devanna P."/>
            <person name="Winkler S."/>
            <person name="Jermiin L.S."/>
            <person name="Skirmuntt E.C."/>
            <person name="Katzourakis A."/>
            <person name="Burkitt-Gray L."/>
            <person name="Ray D.A."/>
            <person name="Sullivan K.A.M."/>
            <person name="Roscito J.G."/>
            <person name="Kirilenko B.M."/>
            <person name="Davalos L.M."/>
            <person name="Corthals A.P."/>
            <person name="Power M.L."/>
            <person name="Jones G."/>
            <person name="Ransome R.D."/>
            <person name="Dechmann D.K.N."/>
            <person name="Locatelli A.G."/>
            <person name="Puechmaille S.J."/>
            <person name="Fedrigo O."/>
            <person name="Jarvis E.D."/>
            <person name="Hiller M."/>
            <person name="Vernes S.C."/>
            <person name="Myers E.W."/>
            <person name="Teeling E.C."/>
        </authorList>
    </citation>
    <scope>NUCLEOTIDE SEQUENCE [LARGE SCALE GENOMIC DNA]</scope>
    <source>
        <strain evidence="2">MRouAeg1</strain>
        <tissue evidence="2">Muscle</tissue>
    </source>
</reference>
<gene>
    <name evidence="2" type="ORF">HJG63_012603</name>
</gene>
<comment type="caution">
    <text evidence="2">The sequence shown here is derived from an EMBL/GenBank/DDBJ whole genome shotgun (WGS) entry which is preliminary data.</text>
</comment>
<feature type="compositionally biased region" description="Basic residues" evidence="1">
    <location>
        <begin position="1"/>
        <end position="10"/>
    </location>
</feature>
<evidence type="ECO:0000313" key="2">
    <source>
        <dbReference type="EMBL" id="KAF6435892.1"/>
    </source>
</evidence>
<feature type="region of interest" description="Disordered" evidence="1">
    <location>
        <begin position="1"/>
        <end position="30"/>
    </location>
</feature>
<dbReference type="Proteomes" id="UP000593571">
    <property type="component" value="Unassembled WGS sequence"/>
</dbReference>
<feature type="region of interest" description="Disordered" evidence="1">
    <location>
        <begin position="78"/>
        <end position="211"/>
    </location>
</feature>
<dbReference type="AlphaFoldDB" id="A0A7J8ELE9"/>
<protein>
    <submittedName>
        <fullName evidence="2">Uncharacterized protein</fullName>
    </submittedName>
</protein>
<name>A0A7J8ELE9_ROUAE</name>
<keyword evidence="3" id="KW-1185">Reference proteome</keyword>